<dbReference type="Gene3D" id="3.40.47.10">
    <property type="match status" value="1"/>
</dbReference>
<dbReference type="InterPro" id="IPR016039">
    <property type="entry name" value="Thiolase-like"/>
</dbReference>
<feature type="domain" description="Thiolase C-terminal" evidence="2">
    <location>
        <begin position="236"/>
        <end position="379"/>
    </location>
</feature>
<dbReference type="RefSeq" id="WP_207142837.1">
    <property type="nucleotide sequence ID" value="NZ_JAEKJZ010000005.1"/>
</dbReference>
<gene>
    <name evidence="3" type="ORF">JF539_21785</name>
</gene>
<comment type="caution">
    <text evidence="3">The sequence shown here is derived from an EMBL/GenBank/DDBJ whole genome shotgun (WGS) entry which is preliminary data.</text>
</comment>
<organism evidence="3 4">
    <name type="scientific">Roseibium aggregatum</name>
    <dbReference type="NCBI Taxonomy" id="187304"/>
    <lineage>
        <taxon>Bacteria</taxon>
        <taxon>Pseudomonadati</taxon>
        <taxon>Pseudomonadota</taxon>
        <taxon>Alphaproteobacteria</taxon>
        <taxon>Hyphomicrobiales</taxon>
        <taxon>Stappiaceae</taxon>
        <taxon>Roseibium</taxon>
    </lineage>
</organism>
<sequence>MTASAYISGAAMTAFGKLPGFSSLDLQARAAEEALQESGLARGDIDGLLVGYATTAPHLMPATRFAEAFGLRPSCAYGISVGGATGLAMVALARHLVAAGAARNVLVVAGENRRSGQSGASVTRTLSEVGDPLHEVPNGASVPAYYALAASEYMHRTGVSEEDLAELAVLMRRHAVATEGAQFRDPITVDDVMASRPIATPLKLLDCCSVSDGGASVVVSGAPSGSRTALRIAGTGESHRHQHMSSAPQDIAEGARIAAAAALRMSGHSIDQMGRAAIYDSFTITLMMLLEACGLSEPGGTAADARAGRFDRDGGTLPLNTHGGLLSYGHSGVSGGLAHLVEMVRRMREDEASASSRTPLSFLHADGGVFSSHVSLVLEGGA</sequence>
<dbReference type="Pfam" id="PF00108">
    <property type="entry name" value="Thiolase_N"/>
    <property type="match status" value="1"/>
</dbReference>
<dbReference type="EMBL" id="JAEKJZ010000005">
    <property type="protein sequence ID" value="MBN9673002.1"/>
    <property type="molecule type" value="Genomic_DNA"/>
</dbReference>
<evidence type="ECO:0000313" key="3">
    <source>
        <dbReference type="EMBL" id="MBN9673002.1"/>
    </source>
</evidence>
<dbReference type="Pfam" id="PF22691">
    <property type="entry name" value="Thiolase_C_1"/>
    <property type="match status" value="1"/>
</dbReference>
<dbReference type="InterPro" id="IPR020616">
    <property type="entry name" value="Thiolase_N"/>
</dbReference>
<dbReference type="PANTHER" id="PTHR42870">
    <property type="entry name" value="ACETYL-COA C-ACETYLTRANSFERASE"/>
    <property type="match status" value="1"/>
</dbReference>
<dbReference type="CDD" id="cd00829">
    <property type="entry name" value="SCP-x_thiolase"/>
    <property type="match status" value="1"/>
</dbReference>
<accession>A0A939J5T2</accession>
<reference evidence="3" key="1">
    <citation type="submission" date="2020-12" db="EMBL/GenBank/DDBJ databases">
        <title>Oil enriched cultivation method for isolating marine PHA-producing bacteria.</title>
        <authorList>
            <person name="Zheng W."/>
            <person name="Yu S."/>
            <person name="Huang Y."/>
        </authorList>
    </citation>
    <scope>NUCLEOTIDE SEQUENCE</scope>
    <source>
        <strain evidence="3">SY-2-12</strain>
    </source>
</reference>
<dbReference type="SUPFAM" id="SSF53901">
    <property type="entry name" value="Thiolase-like"/>
    <property type="match status" value="2"/>
</dbReference>
<dbReference type="InterPro" id="IPR055140">
    <property type="entry name" value="Thiolase_C_2"/>
</dbReference>
<proteinExistence type="predicted"/>
<protein>
    <submittedName>
        <fullName evidence="3">Thiolase family protein</fullName>
    </submittedName>
</protein>
<evidence type="ECO:0000313" key="4">
    <source>
        <dbReference type="Proteomes" id="UP000664096"/>
    </source>
</evidence>
<evidence type="ECO:0000259" key="1">
    <source>
        <dbReference type="Pfam" id="PF00108"/>
    </source>
</evidence>
<dbReference type="AlphaFoldDB" id="A0A939J5T2"/>
<name>A0A939J5T2_9HYPH</name>
<feature type="domain" description="Thiolase N-terminal" evidence="1">
    <location>
        <begin position="6"/>
        <end position="219"/>
    </location>
</feature>
<dbReference type="PANTHER" id="PTHR42870:SF1">
    <property type="entry name" value="NON-SPECIFIC LIPID-TRANSFER PROTEIN-LIKE 2"/>
    <property type="match status" value="1"/>
</dbReference>
<dbReference type="GO" id="GO:0003988">
    <property type="term" value="F:acetyl-CoA C-acyltransferase activity"/>
    <property type="evidence" value="ECO:0007669"/>
    <property type="project" value="UniProtKB-ARBA"/>
</dbReference>
<dbReference type="InterPro" id="IPR002155">
    <property type="entry name" value="Thiolase"/>
</dbReference>
<dbReference type="Proteomes" id="UP000664096">
    <property type="component" value="Unassembled WGS sequence"/>
</dbReference>
<dbReference type="PIRSF" id="PIRSF000429">
    <property type="entry name" value="Ac-CoA_Ac_transf"/>
    <property type="match status" value="1"/>
</dbReference>
<evidence type="ECO:0000259" key="2">
    <source>
        <dbReference type="Pfam" id="PF22691"/>
    </source>
</evidence>